<dbReference type="EMBL" id="JAUYVT010000010">
    <property type="protein sequence ID" value="MDP2565265.1"/>
    <property type="molecule type" value="Genomic_DNA"/>
</dbReference>
<evidence type="ECO:0000313" key="2">
    <source>
        <dbReference type="EMBL" id="MDP2565265.1"/>
    </source>
</evidence>
<reference evidence="2" key="1">
    <citation type="submission" date="2023-07" db="EMBL/GenBank/DDBJ databases">
        <title>Genome content predicts the carbon catabolic preferences of heterotrophic bacteria.</title>
        <authorList>
            <person name="Gralka M."/>
        </authorList>
    </citation>
    <scope>NUCLEOTIDE SEQUENCE</scope>
    <source>
        <strain evidence="2">4G09</strain>
    </source>
</reference>
<name>A0ABT9FF67_9GAMM</name>
<keyword evidence="1" id="KW-1133">Transmembrane helix</keyword>
<keyword evidence="1" id="KW-0472">Membrane</keyword>
<evidence type="ECO:0000313" key="3">
    <source>
        <dbReference type="Proteomes" id="UP001177212"/>
    </source>
</evidence>
<keyword evidence="1" id="KW-0812">Transmembrane</keyword>
<proteinExistence type="predicted"/>
<keyword evidence="3" id="KW-1185">Reference proteome</keyword>
<organism evidence="2 3">
    <name type="scientific">Pseudoalteromonas marina</name>
    <dbReference type="NCBI Taxonomy" id="267375"/>
    <lineage>
        <taxon>Bacteria</taxon>
        <taxon>Pseudomonadati</taxon>
        <taxon>Pseudomonadota</taxon>
        <taxon>Gammaproteobacteria</taxon>
        <taxon>Alteromonadales</taxon>
        <taxon>Pseudoalteromonadaceae</taxon>
        <taxon>Pseudoalteromonas</taxon>
    </lineage>
</organism>
<feature type="transmembrane region" description="Helical" evidence="1">
    <location>
        <begin position="81"/>
        <end position="99"/>
    </location>
</feature>
<accession>A0ABT9FF67</accession>
<dbReference type="Proteomes" id="UP001177212">
    <property type="component" value="Unassembled WGS sequence"/>
</dbReference>
<dbReference type="RefSeq" id="WP_006791613.1">
    <property type="nucleotide sequence ID" value="NZ_CALSLX010000002.1"/>
</dbReference>
<gene>
    <name evidence="2" type="ORF">Q8W34_11535</name>
</gene>
<sequence length="127" mass="14589">MIDQLRQQLDELGENYVEKNAAFKIKVIPFFCAISIKKDHKNENRLNFYSNQLIEIFLVVLLILFGVTLYKADGGFTDGPLHFAFAIVITFNLIIKQIAIEGLKTRLAFERLNTANKQLQNVNKQNT</sequence>
<feature type="transmembrane region" description="Helical" evidence="1">
    <location>
        <begin position="46"/>
        <end position="69"/>
    </location>
</feature>
<evidence type="ECO:0000256" key="1">
    <source>
        <dbReference type="SAM" id="Phobius"/>
    </source>
</evidence>
<protein>
    <submittedName>
        <fullName evidence="2">Uncharacterized protein</fullName>
    </submittedName>
</protein>
<comment type="caution">
    <text evidence="2">The sequence shown here is derived from an EMBL/GenBank/DDBJ whole genome shotgun (WGS) entry which is preliminary data.</text>
</comment>